<dbReference type="Proteomes" id="UP000232491">
    <property type="component" value="Chromosome"/>
</dbReference>
<dbReference type="Gene3D" id="1.10.150.300">
    <property type="entry name" value="TGS-like domain"/>
    <property type="match status" value="1"/>
</dbReference>
<dbReference type="InterPro" id="IPR023192">
    <property type="entry name" value="TGS-like_dom_sf"/>
</dbReference>
<feature type="domain" description="OBG-type G" evidence="7">
    <location>
        <begin position="58"/>
        <end position="309"/>
    </location>
</feature>
<dbReference type="GO" id="GO:0005525">
    <property type="term" value="F:GTP binding"/>
    <property type="evidence" value="ECO:0007669"/>
    <property type="project" value="InterPro"/>
</dbReference>
<dbReference type="CDD" id="cd04867">
    <property type="entry name" value="TGS_YchF_OLA1"/>
    <property type="match status" value="1"/>
</dbReference>
<dbReference type="GO" id="GO:0043023">
    <property type="term" value="F:ribosomal large subunit binding"/>
    <property type="evidence" value="ECO:0007669"/>
    <property type="project" value="UniProtKB-UniRule"/>
</dbReference>
<gene>
    <name evidence="6" type="primary">ychF</name>
    <name evidence="9" type="ORF">BB215W447A_0812</name>
</gene>
<dbReference type="InterPro" id="IPR012676">
    <property type="entry name" value="TGS-like"/>
</dbReference>
<dbReference type="InterPro" id="IPR041706">
    <property type="entry name" value="YchF_N"/>
</dbReference>
<dbReference type="Pfam" id="PF01926">
    <property type="entry name" value="MMR_HSR1"/>
    <property type="match status" value="1"/>
</dbReference>
<keyword evidence="5" id="KW-0460">Magnesium</keyword>
<dbReference type="InterPro" id="IPR006073">
    <property type="entry name" value="GTP-bd"/>
</dbReference>
<dbReference type="InterPro" id="IPR004095">
    <property type="entry name" value="TGS"/>
</dbReference>
<comment type="function">
    <text evidence="6">ATPase that binds to both the 70S ribosome and the 50S ribosomal subunit in a nucleotide-independent manner.</text>
</comment>
<evidence type="ECO:0000259" key="7">
    <source>
        <dbReference type="PROSITE" id="PS51710"/>
    </source>
</evidence>
<feature type="binding site" evidence="6">
    <location>
        <begin position="67"/>
        <end position="72"/>
    </location>
    <ligand>
        <name>ATP</name>
        <dbReference type="ChEBI" id="CHEBI:30616"/>
    </ligand>
</feature>
<evidence type="ECO:0000259" key="8">
    <source>
        <dbReference type="PROSITE" id="PS51880"/>
    </source>
</evidence>
<dbReference type="AlphaFoldDB" id="A0A0L0LTQ2"/>
<keyword evidence="3 6" id="KW-0547">Nucleotide-binding</keyword>
<dbReference type="HAMAP" id="MF_00944">
    <property type="entry name" value="YchF_OLA1_ATPase"/>
    <property type="match status" value="1"/>
</dbReference>
<dbReference type="FunFam" id="1.10.150.300:FF:000001">
    <property type="entry name" value="Ribosome-binding ATPase YchF"/>
    <property type="match status" value="1"/>
</dbReference>
<keyword evidence="2" id="KW-0479">Metal-binding</keyword>
<accession>A0A0L0LTQ2</accession>
<dbReference type="PANTHER" id="PTHR23305:SF18">
    <property type="entry name" value="OBG-TYPE G DOMAIN-CONTAINING PROTEIN"/>
    <property type="match status" value="1"/>
</dbReference>
<dbReference type="GO" id="GO:0005737">
    <property type="term" value="C:cytoplasm"/>
    <property type="evidence" value="ECO:0007669"/>
    <property type="project" value="TreeGrafter"/>
</dbReference>
<keyword evidence="4 6" id="KW-0067">ATP-binding</keyword>
<protein>
    <recommendedName>
        <fullName evidence="6">Ribosome-binding ATPase YchF</fullName>
    </recommendedName>
</protein>
<dbReference type="NCBIfam" id="TIGR00092">
    <property type="entry name" value="redox-regulated ATPase YchF"/>
    <property type="match status" value="1"/>
</dbReference>
<name>A0A0L0LTQ2_BIFBR</name>
<comment type="similarity">
    <text evidence="6">Belongs to the TRAFAC class OBG-HflX-like GTPase superfamily. OBG GTPase family. YchF/OLA1 subfamily.</text>
</comment>
<evidence type="ECO:0000313" key="10">
    <source>
        <dbReference type="Proteomes" id="UP000232491"/>
    </source>
</evidence>
<dbReference type="FunFam" id="3.10.20.30:FF:000001">
    <property type="entry name" value="Ribosome-binding ATPase YchF"/>
    <property type="match status" value="1"/>
</dbReference>
<evidence type="ECO:0000256" key="3">
    <source>
        <dbReference type="ARBA" id="ARBA00022741"/>
    </source>
</evidence>
<organism evidence="9 10">
    <name type="scientific">Bifidobacterium breve</name>
    <dbReference type="NCBI Taxonomy" id="1685"/>
    <lineage>
        <taxon>Bacteria</taxon>
        <taxon>Bacillati</taxon>
        <taxon>Actinomycetota</taxon>
        <taxon>Actinomycetes</taxon>
        <taxon>Bifidobacteriales</taxon>
        <taxon>Bifidobacteriaceae</taxon>
        <taxon>Bifidobacterium</taxon>
    </lineage>
</organism>
<evidence type="ECO:0000256" key="2">
    <source>
        <dbReference type="ARBA" id="ARBA00022723"/>
    </source>
</evidence>
<dbReference type="Gene3D" id="3.10.20.30">
    <property type="match status" value="1"/>
</dbReference>
<evidence type="ECO:0000313" key="9">
    <source>
        <dbReference type="EMBL" id="AUE02836.1"/>
    </source>
</evidence>
<dbReference type="InterPro" id="IPR031167">
    <property type="entry name" value="G_OBG"/>
</dbReference>
<dbReference type="Pfam" id="PF06071">
    <property type="entry name" value="YchF-GTPase_C"/>
    <property type="match status" value="1"/>
</dbReference>
<dbReference type="SUPFAM" id="SSF52540">
    <property type="entry name" value="P-loop containing nucleoside triphosphate hydrolases"/>
    <property type="match status" value="1"/>
</dbReference>
<dbReference type="GO" id="GO:0016887">
    <property type="term" value="F:ATP hydrolysis activity"/>
    <property type="evidence" value="ECO:0007669"/>
    <property type="project" value="UniProtKB-UniRule"/>
</dbReference>
<sequence>MSFAICIDDVPAGFCVMNAVYTLLSDTPKWGCSYCASRAFRGSRALVAWLFRLKGMSLTIGIVGLPNVGKSTMFNALTRNNVLAENYPFATIEPNTGIVPLPDDRLPVLAKLVHTEKVVPATVTFVDIAGIVKGASEGEGLGNKFLANIREADAICEVVRAFEDDDIVHVNGKVDPADDIDTINTELILADLQTIENALPKLEKDLRGKKIEPAYMDAVKQAKTILEAGETLDKAAREGRFDKDSVYDLHLMTAKPFIYVFNVDDNELANKNLQAKLAASVAPAPAVFLNAQFEADLTELDEADAREMLADAGLSESGLDQLARVGFDILGLQTFLTAGVKEVRAWQIHKGWTAPQAAGVIHTDFEKGFIKADIVSYDDFVAADGSMAKIKEEGKLRQEGRDYVMADGDIVEFKFSPTSKK</sequence>
<dbReference type="GO" id="GO:0005524">
    <property type="term" value="F:ATP binding"/>
    <property type="evidence" value="ECO:0007669"/>
    <property type="project" value="UniProtKB-UniRule"/>
</dbReference>
<evidence type="ECO:0000256" key="5">
    <source>
        <dbReference type="ARBA" id="ARBA00022842"/>
    </source>
</evidence>
<dbReference type="Gene3D" id="3.40.50.300">
    <property type="entry name" value="P-loop containing nucleotide triphosphate hydrolases"/>
    <property type="match status" value="1"/>
</dbReference>
<feature type="domain" description="TGS" evidence="8">
    <location>
        <begin position="331"/>
        <end position="415"/>
    </location>
</feature>
<dbReference type="InterPro" id="IPR013029">
    <property type="entry name" value="YchF_C"/>
</dbReference>
<dbReference type="PANTHER" id="PTHR23305">
    <property type="entry name" value="OBG GTPASE FAMILY"/>
    <property type="match status" value="1"/>
</dbReference>
<dbReference type="SUPFAM" id="SSF81271">
    <property type="entry name" value="TGS-like"/>
    <property type="match status" value="1"/>
</dbReference>
<dbReference type="GO" id="GO:0046872">
    <property type="term" value="F:metal ion binding"/>
    <property type="evidence" value="ECO:0007669"/>
    <property type="project" value="UniProtKB-KW"/>
</dbReference>
<dbReference type="PROSITE" id="PS51710">
    <property type="entry name" value="G_OBG"/>
    <property type="match status" value="1"/>
</dbReference>
<reference evidence="9 10" key="1">
    <citation type="submission" date="2017-05" db="EMBL/GenBank/DDBJ databases">
        <title>Comparative genomics and methylome analysis of the gut commensal Bifidobacterium breve.</title>
        <authorList>
            <person name="Bottacini F."/>
            <person name="Morrissey R."/>
            <person name="Roberts R.J."/>
            <person name="James K."/>
            <person name="van Breen J."/>
            <person name="Egan M."/>
            <person name="Lambert J."/>
            <person name="van Limpt K."/>
            <person name="Stanton C."/>
            <person name="Knol J."/>
            <person name="O' Connell Motherway M."/>
            <person name="van Sinderen D."/>
        </authorList>
    </citation>
    <scope>NUCLEOTIDE SEQUENCE [LARGE SCALE GENOMIC DNA]</scope>
    <source>
        <strain evidence="9 10">215W447a</strain>
    </source>
</reference>
<dbReference type="CDD" id="cd01900">
    <property type="entry name" value="YchF"/>
    <property type="match status" value="1"/>
</dbReference>
<dbReference type="PROSITE" id="PS51880">
    <property type="entry name" value="TGS"/>
    <property type="match status" value="1"/>
</dbReference>
<dbReference type="PRINTS" id="PR00326">
    <property type="entry name" value="GTP1OBG"/>
</dbReference>
<dbReference type="EMBL" id="CP021558">
    <property type="protein sequence ID" value="AUE02836.1"/>
    <property type="molecule type" value="Genomic_DNA"/>
</dbReference>
<evidence type="ECO:0000256" key="6">
    <source>
        <dbReference type="HAMAP-Rule" id="MF_00944"/>
    </source>
</evidence>
<evidence type="ECO:0000256" key="1">
    <source>
        <dbReference type="ARBA" id="ARBA00001946"/>
    </source>
</evidence>
<dbReference type="InterPro" id="IPR012675">
    <property type="entry name" value="Beta-grasp_dom_sf"/>
</dbReference>
<proteinExistence type="inferred from homology"/>
<dbReference type="InterPro" id="IPR027417">
    <property type="entry name" value="P-loop_NTPase"/>
</dbReference>
<evidence type="ECO:0000256" key="4">
    <source>
        <dbReference type="ARBA" id="ARBA00022840"/>
    </source>
</evidence>
<dbReference type="InterPro" id="IPR004396">
    <property type="entry name" value="ATPase_YchF/OLA1"/>
</dbReference>
<comment type="cofactor">
    <cofactor evidence="1">
        <name>Mg(2+)</name>
        <dbReference type="ChEBI" id="CHEBI:18420"/>
    </cofactor>
</comment>